<evidence type="ECO:0000256" key="2">
    <source>
        <dbReference type="ARBA" id="ARBA00022670"/>
    </source>
</evidence>
<dbReference type="CDD" id="cd04056">
    <property type="entry name" value="Peptidases_S53"/>
    <property type="match status" value="1"/>
</dbReference>
<keyword evidence="4 10" id="KW-0732">Signal</keyword>
<dbReference type="InterPro" id="IPR015366">
    <property type="entry name" value="S53_propep"/>
</dbReference>
<evidence type="ECO:0000256" key="9">
    <source>
        <dbReference type="PROSITE-ProRule" id="PRU01032"/>
    </source>
</evidence>
<comment type="cofactor">
    <cofactor evidence="1">
        <name>Ca(2+)</name>
        <dbReference type="ChEBI" id="CHEBI:29108"/>
    </cofactor>
</comment>
<dbReference type="SUPFAM" id="SSF52743">
    <property type="entry name" value="Subtilisin-like"/>
    <property type="match status" value="1"/>
</dbReference>
<dbReference type="InterPro" id="IPR013517">
    <property type="entry name" value="FG-GAP"/>
</dbReference>
<dbReference type="CDD" id="cd11377">
    <property type="entry name" value="Pro-peptidase_S53"/>
    <property type="match status" value="1"/>
</dbReference>
<feature type="active site" description="Charge relay system" evidence="9">
    <location>
        <position position="342"/>
    </location>
</feature>
<dbReference type="InterPro" id="IPR028994">
    <property type="entry name" value="Integrin_alpha_N"/>
</dbReference>
<keyword evidence="8" id="KW-0865">Zymogen</keyword>
<dbReference type="OrthoDB" id="127592at2"/>
<feature type="active site" description="Charge relay system" evidence="9">
    <location>
        <position position="602"/>
    </location>
</feature>
<proteinExistence type="predicted"/>
<dbReference type="InterPro" id="IPR050819">
    <property type="entry name" value="Tripeptidyl-peptidase_I"/>
</dbReference>
<dbReference type="Gene3D" id="2.130.10.130">
    <property type="entry name" value="Integrin alpha, N-terminal"/>
    <property type="match status" value="1"/>
</dbReference>
<dbReference type="SMART" id="SM00944">
    <property type="entry name" value="Pro-kuma_activ"/>
    <property type="match status" value="1"/>
</dbReference>
<protein>
    <recommendedName>
        <fullName evidence="11">Peptidase S53 domain-containing protein</fullName>
    </recommendedName>
</protein>
<dbReference type="GO" id="GO:0046872">
    <property type="term" value="F:metal ion binding"/>
    <property type="evidence" value="ECO:0007669"/>
    <property type="project" value="UniProtKB-KW"/>
</dbReference>
<dbReference type="PANTHER" id="PTHR14218:SF15">
    <property type="entry name" value="TRIPEPTIDYL-PEPTIDASE 1"/>
    <property type="match status" value="1"/>
</dbReference>
<organism evidence="12 13">
    <name type="scientific">Dyella dinghuensis</name>
    <dbReference type="NCBI Taxonomy" id="1920169"/>
    <lineage>
        <taxon>Bacteria</taxon>
        <taxon>Pseudomonadati</taxon>
        <taxon>Pseudomonadota</taxon>
        <taxon>Gammaproteobacteria</taxon>
        <taxon>Lysobacterales</taxon>
        <taxon>Rhodanobacteraceae</taxon>
        <taxon>Dyella</taxon>
    </lineage>
</organism>
<keyword evidence="6 9" id="KW-0720">Serine protease</keyword>
<evidence type="ECO:0000256" key="10">
    <source>
        <dbReference type="SAM" id="SignalP"/>
    </source>
</evidence>
<evidence type="ECO:0000256" key="5">
    <source>
        <dbReference type="ARBA" id="ARBA00022801"/>
    </source>
</evidence>
<feature type="signal peptide" evidence="10">
    <location>
        <begin position="1"/>
        <end position="27"/>
    </location>
</feature>
<dbReference type="InterPro" id="IPR036852">
    <property type="entry name" value="Peptidase_S8/S53_dom_sf"/>
</dbReference>
<evidence type="ECO:0000259" key="11">
    <source>
        <dbReference type="PROSITE" id="PS51695"/>
    </source>
</evidence>
<dbReference type="GO" id="GO:0008240">
    <property type="term" value="F:tripeptidyl-peptidase activity"/>
    <property type="evidence" value="ECO:0007669"/>
    <property type="project" value="TreeGrafter"/>
</dbReference>
<accession>A0A3S0S2W5</accession>
<keyword evidence="3" id="KW-0479">Metal-binding</keyword>
<evidence type="ECO:0000313" key="12">
    <source>
        <dbReference type="EMBL" id="RUL63185.1"/>
    </source>
</evidence>
<reference evidence="12 13" key="1">
    <citation type="submission" date="2018-12" db="EMBL/GenBank/DDBJ databases">
        <title>Dyella dinghuensis sp. nov. DHOA06 and Dyella choica sp. nov. 4M-K27, isolated from forest soil.</title>
        <authorList>
            <person name="Qiu L.-H."/>
            <person name="Gao Z.-H."/>
        </authorList>
    </citation>
    <scope>NUCLEOTIDE SEQUENCE [LARGE SCALE GENOMIC DNA]</scope>
    <source>
        <strain evidence="12 13">DHOA06</strain>
    </source>
</reference>
<dbReference type="SUPFAM" id="SSF54897">
    <property type="entry name" value="Protease propeptides/inhibitors"/>
    <property type="match status" value="1"/>
</dbReference>
<gene>
    <name evidence="12" type="ORF">EKH79_12320</name>
</gene>
<dbReference type="Gene3D" id="3.40.50.200">
    <property type="entry name" value="Peptidase S8/S53 domain"/>
    <property type="match status" value="1"/>
</dbReference>
<evidence type="ECO:0000256" key="8">
    <source>
        <dbReference type="ARBA" id="ARBA00023145"/>
    </source>
</evidence>
<evidence type="ECO:0000313" key="13">
    <source>
        <dbReference type="Proteomes" id="UP000267077"/>
    </source>
</evidence>
<evidence type="ECO:0000256" key="3">
    <source>
        <dbReference type="ARBA" id="ARBA00022723"/>
    </source>
</evidence>
<keyword evidence="5 9" id="KW-0378">Hydrolase</keyword>
<keyword evidence="13" id="KW-1185">Reference proteome</keyword>
<dbReference type="SUPFAM" id="SSF69318">
    <property type="entry name" value="Integrin alpha N-terminal domain"/>
    <property type="match status" value="1"/>
</dbReference>
<feature type="domain" description="Peptidase S53" evidence="11">
    <location>
        <begin position="263"/>
        <end position="743"/>
    </location>
</feature>
<dbReference type="PROSITE" id="PS51695">
    <property type="entry name" value="SEDOLISIN"/>
    <property type="match status" value="1"/>
</dbReference>
<evidence type="ECO:0000256" key="1">
    <source>
        <dbReference type="ARBA" id="ARBA00001913"/>
    </source>
</evidence>
<comment type="caution">
    <text evidence="9">Lacks conserved residue(s) required for the propagation of feature annotation.</text>
</comment>
<dbReference type="RefSeq" id="WP_126674122.1">
    <property type="nucleotide sequence ID" value="NZ_RYZR01000006.1"/>
</dbReference>
<keyword evidence="7" id="KW-0106">Calcium</keyword>
<dbReference type="Proteomes" id="UP000267077">
    <property type="component" value="Unassembled WGS sequence"/>
</dbReference>
<evidence type="ECO:0000256" key="4">
    <source>
        <dbReference type="ARBA" id="ARBA00022729"/>
    </source>
</evidence>
<dbReference type="InterPro" id="IPR023828">
    <property type="entry name" value="Peptidase_S8_Ser-AS"/>
</dbReference>
<dbReference type="InterPro" id="IPR030400">
    <property type="entry name" value="Sedolisin_dom"/>
</dbReference>
<feature type="chain" id="PRO_5018653011" description="Peptidase S53 domain-containing protein" evidence="10">
    <location>
        <begin position="28"/>
        <end position="1097"/>
    </location>
</feature>
<dbReference type="GO" id="GO:0006508">
    <property type="term" value="P:proteolysis"/>
    <property type="evidence" value="ECO:0007669"/>
    <property type="project" value="UniProtKB-KW"/>
</dbReference>
<name>A0A3S0S2W5_9GAMM</name>
<comment type="caution">
    <text evidence="12">The sequence shown here is derived from an EMBL/GenBank/DDBJ whole genome shotgun (WGS) entry which is preliminary data.</text>
</comment>
<dbReference type="Pfam" id="PF01839">
    <property type="entry name" value="FG-GAP"/>
    <property type="match status" value="1"/>
</dbReference>
<dbReference type="Pfam" id="PF09286">
    <property type="entry name" value="Pro-kuma_activ"/>
    <property type="match status" value="1"/>
</dbReference>
<dbReference type="EMBL" id="RYZR01000006">
    <property type="protein sequence ID" value="RUL63185.1"/>
    <property type="molecule type" value="Genomic_DNA"/>
</dbReference>
<sequence>MLTQKYQPWFAVAGLALGIAVPIAASANTTTQGPGYLPAVPQDKARITHSVDDNQKTTLTNTRSSYAVAAYDKGALPGTQAFADLKLVLKRSPAKQQAFDQLLSEQSNPSSPYFHHWLTASQIGTMYGPEQSDVTQVSKWLQSHGLQVKSVSLDGLVVHFSGDAAALNGAFNASMHSYQINGEQHFANASPVQVPAALAPVVQGVRLHNFFPKPQHIDVGVVNKDKASGQWKTVAKATATGTHQPTPQFTVPGGTKETQTTYDVVPADFNTIYNVNPLWSQGTRGAGQTIVVLERTDINLADVATFRNAFLPANAKGTVTLEHPGGCADPGVNGDESEAALDAEWAGAAAPDANIVVASCADNTATFGALLAADYLTSSSPGAIWSLSYGECEGASGGDTFASILWSDAEAEGTTVFVSTGDAGSAACDQDALFAASGGAQVNILASSPYDVAVGGTDFNDFGSNGQYWLSSNLALDASAISYIPEQTWNDSCASSQLDKLMGYTSGITACNDATGPGSDYLDVAGGGGGASGVFPQPEWQEGVYGQTNFASRTLPDISLFAANGLYGHALVYCMSDTTEQGTTCDYTNSDDVFYNSAGGTSFAAPSMAGVQALINQASGGTSGNILPALYNLAIKQYGTNASPNTAMLTSCNSSNGASIGGDCVFNNVTVGNIDEPCFSGTPNCYLGSNSIDGDESFGVIYATAGENQTTTVPAWSASVGYNMATGLGSVNVTNLVNAVTKFEQPFHRTTPYVAPYDFLTASDGSINDFFSNDGFSDIALVDPVKGTFTSLAMKGSVVRVQSTLSVGAGYTIGAVADFFPVLDSFGLTSAHLAWTGPDNKLYVWISDDAGGYYPYEVGPSYSAGWKLMGSEVIDNSGAPQLLWFNASTSQYGWWKLGTDLSTLGATLASTTAPTSVPSGYVPTLADLNGDGYGDLVWTSPTDTSVYGWINNQQGSYVMHVLNASRPQGYTLSGAGDFTGTGVTDLVWVNTSTHQVQIWMMNGFNVTSQKTFSYTAGYTLASIADYDGDGLADLLWVGTAGDVYDWQSNGSGGFQALRVAASDGTPFVVPAGTQIQGNWLQGSANGGAAKPPALASH</sequence>
<dbReference type="GO" id="GO:0004252">
    <property type="term" value="F:serine-type endopeptidase activity"/>
    <property type="evidence" value="ECO:0007669"/>
    <property type="project" value="UniProtKB-UniRule"/>
</dbReference>
<dbReference type="PANTHER" id="PTHR14218">
    <property type="entry name" value="PROTEASE S8 TRIPEPTIDYL PEPTIDASE I CLN2"/>
    <property type="match status" value="1"/>
</dbReference>
<feature type="active site" description="Charge relay system" evidence="9">
    <location>
        <position position="338"/>
    </location>
</feature>
<dbReference type="Pfam" id="PF13517">
    <property type="entry name" value="FG-GAP_3"/>
    <property type="match status" value="1"/>
</dbReference>
<evidence type="ECO:0000256" key="6">
    <source>
        <dbReference type="ARBA" id="ARBA00022825"/>
    </source>
</evidence>
<dbReference type="PROSITE" id="PS00138">
    <property type="entry name" value="SUBTILASE_SER"/>
    <property type="match status" value="1"/>
</dbReference>
<keyword evidence="2 9" id="KW-0645">Protease</keyword>
<dbReference type="AlphaFoldDB" id="A0A3S0S2W5"/>
<evidence type="ECO:0000256" key="7">
    <source>
        <dbReference type="ARBA" id="ARBA00022837"/>
    </source>
</evidence>